<organism evidence="2 3">
    <name type="scientific">Candidatus Caccoplasma merdipullorum</name>
    <dbReference type="NCBI Taxonomy" id="2840718"/>
    <lineage>
        <taxon>Bacteria</taxon>
        <taxon>Pseudomonadati</taxon>
        <taxon>Bacteroidota</taxon>
        <taxon>Bacteroidia</taxon>
        <taxon>Bacteroidales</taxon>
        <taxon>Bacteroidaceae</taxon>
        <taxon>Bacteroidaceae incertae sedis</taxon>
        <taxon>Candidatus Caccoplasma</taxon>
    </lineage>
</organism>
<reference evidence="2" key="2">
    <citation type="journal article" date="2021" name="PeerJ">
        <title>Extensive microbial diversity within the chicken gut microbiome revealed by metagenomics and culture.</title>
        <authorList>
            <person name="Gilroy R."/>
            <person name="Ravi A."/>
            <person name="Getino M."/>
            <person name="Pursley I."/>
            <person name="Horton D.L."/>
            <person name="Alikhan N.F."/>
            <person name="Baker D."/>
            <person name="Gharbi K."/>
            <person name="Hall N."/>
            <person name="Watson M."/>
            <person name="Adriaenssens E.M."/>
            <person name="Foster-Nyarko E."/>
            <person name="Jarju S."/>
            <person name="Secka A."/>
            <person name="Antonio M."/>
            <person name="Oren A."/>
            <person name="Chaudhuri R.R."/>
            <person name="La Ragione R."/>
            <person name="Hildebrand F."/>
            <person name="Pallen M.J."/>
        </authorList>
    </citation>
    <scope>NUCLEOTIDE SEQUENCE</scope>
    <source>
        <strain evidence="2">G3-4614</strain>
    </source>
</reference>
<proteinExistence type="predicted"/>
<evidence type="ECO:0000313" key="3">
    <source>
        <dbReference type="Proteomes" id="UP000823636"/>
    </source>
</evidence>
<sequence>MIFILYLCRINDKEKESTRKSGQRVPFPLSPPEAPHKKACSVVKQQATNNTYDAAGKSGKESPRGMTNPAKEKDNNRYTTRQSWT</sequence>
<protein>
    <submittedName>
        <fullName evidence="2">Uncharacterized protein</fullName>
    </submittedName>
</protein>
<name>A0A9D9H6N8_9BACT</name>
<evidence type="ECO:0000256" key="1">
    <source>
        <dbReference type="SAM" id="MobiDB-lite"/>
    </source>
</evidence>
<comment type="caution">
    <text evidence="2">The sequence shown here is derived from an EMBL/GenBank/DDBJ whole genome shotgun (WGS) entry which is preliminary data.</text>
</comment>
<gene>
    <name evidence="2" type="ORF">IAC54_05490</name>
</gene>
<dbReference type="Proteomes" id="UP000823636">
    <property type="component" value="Unassembled WGS sequence"/>
</dbReference>
<accession>A0A9D9H6N8</accession>
<evidence type="ECO:0000313" key="2">
    <source>
        <dbReference type="EMBL" id="MBO8438336.1"/>
    </source>
</evidence>
<reference evidence="2" key="1">
    <citation type="submission" date="2020-10" db="EMBL/GenBank/DDBJ databases">
        <authorList>
            <person name="Gilroy R."/>
        </authorList>
    </citation>
    <scope>NUCLEOTIDE SEQUENCE</scope>
    <source>
        <strain evidence="2">G3-4614</strain>
    </source>
</reference>
<dbReference type="AlphaFoldDB" id="A0A9D9H6N8"/>
<dbReference type="EMBL" id="JADIMW010000060">
    <property type="protein sequence ID" value="MBO8438336.1"/>
    <property type="molecule type" value="Genomic_DNA"/>
</dbReference>
<feature type="compositionally biased region" description="Polar residues" evidence="1">
    <location>
        <begin position="43"/>
        <end position="52"/>
    </location>
</feature>
<feature type="region of interest" description="Disordered" evidence="1">
    <location>
        <begin position="14"/>
        <end position="85"/>
    </location>
</feature>